<dbReference type="Pfam" id="PF13302">
    <property type="entry name" value="Acetyltransf_3"/>
    <property type="match status" value="1"/>
</dbReference>
<sequence>MTVIAIRTEASRTIGVGHAMRCLTLAAALRERGAQVHFICREYDGNCNEIIEARGFAVHRLPATGNAAVAWSGPDWPEEAAQTRAAIDALGALGVQPAWLIVDHYAIDEKVERELRSGVGRIMAIDDLANRNHDCDLLLDQNLVPRMERRYEELVTSDCVQLLGPRYCLLQPLYVELRNQTRPRVGAIRRVFAFFSGADVDNLTQLAIGAFLRHSRSDVELDVVITSAHPRADSIRAQVADHPNIHLHVDLPTLAPLLAKADLAIGAGGTTSWERACLGVPSLMITMADNQRPIAEALNERGIARWLGHKDQITEASLAAALDAVLRQELDGSWSELCYATVDGGGAARVCNAMLISASTRLRARPAGAQDEALLLEWANDPLTRRNAFSSDPIAPQSHREWFRARLSRPHSCLIFVVETEAGVPVGQVRFDREHDYWEIDYGVAAELRGRGLARPMMEVALDALRATTAGAQVQGRVKQANVPSQRVFERLGFSSQVDERGFVYRRKA</sequence>
<dbReference type="InterPro" id="IPR016181">
    <property type="entry name" value="Acyl_CoA_acyltransferase"/>
</dbReference>
<dbReference type="PROSITE" id="PS51186">
    <property type="entry name" value="GNAT"/>
    <property type="match status" value="1"/>
</dbReference>
<dbReference type="Gene3D" id="3.40.50.11190">
    <property type="match status" value="1"/>
</dbReference>
<organism evidence="2 3">
    <name type="scientific">Steroidobacter flavus</name>
    <dbReference type="NCBI Taxonomy" id="1842136"/>
    <lineage>
        <taxon>Bacteria</taxon>
        <taxon>Pseudomonadati</taxon>
        <taxon>Pseudomonadota</taxon>
        <taxon>Gammaproteobacteria</taxon>
        <taxon>Steroidobacterales</taxon>
        <taxon>Steroidobacteraceae</taxon>
        <taxon>Steroidobacter</taxon>
    </lineage>
</organism>
<dbReference type="SUPFAM" id="SSF55729">
    <property type="entry name" value="Acyl-CoA N-acyltransferases (Nat)"/>
    <property type="match status" value="1"/>
</dbReference>
<dbReference type="EMBL" id="JBHSDU010000015">
    <property type="protein sequence ID" value="MFC4313400.1"/>
    <property type="molecule type" value="Genomic_DNA"/>
</dbReference>
<dbReference type="PANTHER" id="PTHR43415">
    <property type="entry name" value="SPERMIDINE N(1)-ACETYLTRANSFERASE"/>
    <property type="match status" value="1"/>
</dbReference>
<dbReference type="InterPro" id="IPR000182">
    <property type="entry name" value="GNAT_dom"/>
</dbReference>
<evidence type="ECO:0000313" key="3">
    <source>
        <dbReference type="Proteomes" id="UP001595904"/>
    </source>
</evidence>
<reference evidence="3" key="1">
    <citation type="journal article" date="2019" name="Int. J. Syst. Evol. Microbiol.">
        <title>The Global Catalogue of Microorganisms (GCM) 10K type strain sequencing project: providing services to taxonomists for standard genome sequencing and annotation.</title>
        <authorList>
            <consortium name="The Broad Institute Genomics Platform"/>
            <consortium name="The Broad Institute Genome Sequencing Center for Infectious Disease"/>
            <person name="Wu L."/>
            <person name="Ma J."/>
        </authorList>
    </citation>
    <scope>NUCLEOTIDE SEQUENCE [LARGE SCALE GENOMIC DNA]</scope>
    <source>
        <strain evidence="3">CGMCC 1.10759</strain>
    </source>
</reference>
<dbReference type="PANTHER" id="PTHR43415:SF3">
    <property type="entry name" value="GNAT-FAMILY ACETYLTRANSFERASE"/>
    <property type="match status" value="1"/>
</dbReference>
<dbReference type="RefSeq" id="WP_380603682.1">
    <property type="nucleotide sequence ID" value="NZ_JBHSDU010000015.1"/>
</dbReference>
<gene>
    <name evidence="2" type="primary">pseG</name>
    <name evidence="2" type="ORF">ACFPN2_30265</name>
</gene>
<dbReference type="Gene3D" id="3.40.50.2000">
    <property type="entry name" value="Glycogen Phosphorylase B"/>
    <property type="match status" value="1"/>
</dbReference>
<evidence type="ECO:0000313" key="2">
    <source>
        <dbReference type="EMBL" id="MFC4313400.1"/>
    </source>
</evidence>
<proteinExistence type="predicted"/>
<comment type="caution">
    <text evidence="2">The sequence shown here is derived from an EMBL/GenBank/DDBJ whole genome shotgun (WGS) entry which is preliminary data.</text>
</comment>
<keyword evidence="2" id="KW-0378">Hydrolase</keyword>
<name>A0ABV8T1U9_9GAMM</name>
<dbReference type="Proteomes" id="UP001595904">
    <property type="component" value="Unassembled WGS sequence"/>
</dbReference>
<protein>
    <submittedName>
        <fullName evidence="2">UDP-2,4-diacetamido-2,4, 6-trideoxy-beta-L-altropyranose hydrolase</fullName>
        <ecNumber evidence="2">3.6.1.57</ecNumber>
    </submittedName>
</protein>
<evidence type="ECO:0000259" key="1">
    <source>
        <dbReference type="PROSITE" id="PS51186"/>
    </source>
</evidence>
<keyword evidence="3" id="KW-1185">Reference proteome</keyword>
<dbReference type="EC" id="3.6.1.57" evidence="2"/>
<dbReference type="NCBIfam" id="TIGR03590">
    <property type="entry name" value="PseG"/>
    <property type="match status" value="1"/>
</dbReference>
<feature type="domain" description="N-acetyltransferase" evidence="1">
    <location>
        <begin position="362"/>
        <end position="509"/>
    </location>
</feature>
<dbReference type="InterPro" id="IPR020023">
    <property type="entry name" value="PseG"/>
</dbReference>
<accession>A0ABV8T1U9</accession>
<dbReference type="Gene3D" id="3.40.630.30">
    <property type="match status" value="1"/>
</dbReference>
<dbReference type="SUPFAM" id="SSF53756">
    <property type="entry name" value="UDP-Glycosyltransferase/glycogen phosphorylase"/>
    <property type="match status" value="1"/>
</dbReference>
<dbReference type="GO" id="GO:0016787">
    <property type="term" value="F:hydrolase activity"/>
    <property type="evidence" value="ECO:0007669"/>
    <property type="project" value="UniProtKB-KW"/>
</dbReference>
<dbReference type="CDD" id="cd04301">
    <property type="entry name" value="NAT_SF"/>
    <property type="match status" value="1"/>
</dbReference>